<feature type="active site" evidence="2">
    <location>
        <position position="26"/>
    </location>
</feature>
<name>A0A0V8GK91_9BACL</name>
<comment type="subunit">
    <text evidence="2">Homodimer.</text>
</comment>
<keyword evidence="2" id="KW-0460">Magnesium</keyword>
<comment type="cofactor">
    <cofactor evidence="2">
        <name>Mg(2+)</name>
        <dbReference type="ChEBI" id="CHEBI:18420"/>
    </cofactor>
    <text evidence="2">Binds 2 magnesium ions per subunit.</text>
</comment>
<feature type="binding site" evidence="2">
    <location>
        <position position="194"/>
    </location>
    <ligand>
        <name>substrate</name>
    </ligand>
</feature>
<protein>
    <recommendedName>
        <fullName evidence="2">Isoprenyl transferase</fullName>
        <ecNumber evidence="2">2.5.1.-</ecNumber>
    </recommendedName>
</protein>
<keyword evidence="2" id="KW-0479">Metal-binding</keyword>
<feature type="binding site" evidence="2">
    <location>
        <begin position="71"/>
        <end position="73"/>
    </location>
    <ligand>
        <name>substrate</name>
    </ligand>
</feature>
<dbReference type="HAMAP" id="MF_01139">
    <property type="entry name" value="ISPT"/>
    <property type="match status" value="1"/>
</dbReference>
<dbReference type="AlphaFoldDB" id="A0A0V8GK91"/>
<keyword evidence="1 2" id="KW-0808">Transferase</keyword>
<dbReference type="InterPro" id="IPR001441">
    <property type="entry name" value="UPP_synth-like"/>
</dbReference>
<feature type="active site" description="Proton acceptor" evidence="2">
    <location>
        <position position="74"/>
    </location>
</feature>
<dbReference type="Gene3D" id="3.40.1180.10">
    <property type="entry name" value="Decaprenyl diphosphate synthase-like"/>
    <property type="match status" value="1"/>
</dbReference>
<feature type="binding site" evidence="2">
    <location>
        <position position="26"/>
    </location>
    <ligand>
        <name>Mg(2+)</name>
        <dbReference type="ChEBI" id="CHEBI:18420"/>
    </ligand>
</feature>
<sequence length="246" mass="28358">MFQWLNQTKETETYERVPEHVAIIMDGNGRWARKRGLPRIMGHREGMKSIREVVRVANELGIRSLTLYAFSTENWTRPEEEVNFLMKLPAQFLESDLKELDAQNVKVEVAGEVSRLPHFTREAVEQAKLDTQHNTGLRLIFALNYGGRDELVQVMQKLGAQIQAGTLSPDAITPETIERELMTGSVTDVDFVIRTSGEQRLSNFLLWQAAYAEFYFTDVLWPEFRRDAFLAAIEDYNQRTRRFGGV</sequence>
<dbReference type="RefSeq" id="WP_058264813.1">
    <property type="nucleotide sequence ID" value="NZ_FMYN01000001.1"/>
</dbReference>
<dbReference type="CDD" id="cd00475">
    <property type="entry name" value="Cis_IPPS"/>
    <property type="match status" value="1"/>
</dbReference>
<feature type="binding site" evidence="2">
    <location>
        <position position="39"/>
    </location>
    <ligand>
        <name>substrate</name>
    </ligand>
</feature>
<feature type="binding site" evidence="2">
    <location>
        <position position="77"/>
    </location>
    <ligand>
        <name>substrate</name>
    </ligand>
</feature>
<comment type="similarity">
    <text evidence="2">Belongs to the UPP synthase family.</text>
</comment>
<accession>A0A0V8GK91</accession>
<evidence type="ECO:0000256" key="1">
    <source>
        <dbReference type="ARBA" id="ARBA00022679"/>
    </source>
</evidence>
<dbReference type="GO" id="GO:0000287">
    <property type="term" value="F:magnesium ion binding"/>
    <property type="evidence" value="ECO:0007669"/>
    <property type="project" value="UniProtKB-UniRule"/>
</dbReference>
<feature type="binding site" evidence="2">
    <location>
        <position position="31"/>
    </location>
    <ligand>
        <name>substrate</name>
    </ligand>
</feature>
<dbReference type="PANTHER" id="PTHR10291:SF0">
    <property type="entry name" value="DEHYDRODOLICHYL DIPHOSPHATE SYNTHASE 2"/>
    <property type="match status" value="1"/>
</dbReference>
<gene>
    <name evidence="3" type="ORF">AS033_04605</name>
</gene>
<comment type="function">
    <text evidence="2">Catalyzes the condensation of isopentenyl diphosphate (IPP) with allylic pyrophosphates generating different type of terpenoids.</text>
</comment>
<evidence type="ECO:0000313" key="4">
    <source>
        <dbReference type="Proteomes" id="UP000053797"/>
    </source>
</evidence>
<feature type="binding site" evidence="2">
    <location>
        <position position="75"/>
    </location>
    <ligand>
        <name>substrate</name>
    </ligand>
</feature>
<feature type="binding site" evidence="2">
    <location>
        <begin position="27"/>
        <end position="30"/>
    </location>
    <ligand>
        <name>substrate</name>
    </ligand>
</feature>
<reference evidence="3 4" key="1">
    <citation type="journal article" date="2015" name="Int. J. Syst. Evol. Microbiol.">
        <title>Exiguobacterium enclense sp. nov., isolated from sediment.</title>
        <authorList>
            <person name="Dastager S.G."/>
            <person name="Mawlankar R."/>
            <person name="Sonalkar V.V."/>
            <person name="Thorat M.N."/>
            <person name="Mual P."/>
            <person name="Verma A."/>
            <person name="Krishnamurthi S."/>
            <person name="Tang S.K."/>
            <person name="Li W.J."/>
        </authorList>
    </citation>
    <scope>NUCLEOTIDE SEQUENCE [LARGE SCALE GENOMIC DNA]</scope>
    <source>
        <strain evidence="3 4">NIO-1109</strain>
    </source>
</reference>
<dbReference type="SUPFAM" id="SSF64005">
    <property type="entry name" value="Undecaprenyl diphosphate synthase"/>
    <property type="match status" value="1"/>
</dbReference>
<dbReference type="PANTHER" id="PTHR10291">
    <property type="entry name" value="DEHYDRODOLICHYL DIPHOSPHATE SYNTHASE FAMILY MEMBER"/>
    <property type="match status" value="1"/>
</dbReference>
<feature type="binding site" evidence="2">
    <location>
        <position position="43"/>
    </location>
    <ligand>
        <name>substrate</name>
    </ligand>
</feature>
<dbReference type="NCBIfam" id="TIGR00055">
    <property type="entry name" value="uppS"/>
    <property type="match status" value="1"/>
</dbReference>
<evidence type="ECO:0000256" key="2">
    <source>
        <dbReference type="HAMAP-Rule" id="MF_01139"/>
    </source>
</evidence>
<evidence type="ECO:0000313" key="3">
    <source>
        <dbReference type="EMBL" id="KSU50668.1"/>
    </source>
</evidence>
<dbReference type="GO" id="GO:0016094">
    <property type="term" value="P:polyprenol biosynthetic process"/>
    <property type="evidence" value="ECO:0007669"/>
    <property type="project" value="TreeGrafter"/>
</dbReference>
<feature type="binding site" evidence="2">
    <location>
        <begin position="200"/>
        <end position="202"/>
    </location>
    <ligand>
        <name>substrate</name>
    </ligand>
</feature>
<dbReference type="InterPro" id="IPR036424">
    <property type="entry name" value="UPP_synth-like_sf"/>
</dbReference>
<dbReference type="PROSITE" id="PS01066">
    <property type="entry name" value="UPP_SYNTHASE"/>
    <property type="match status" value="1"/>
</dbReference>
<dbReference type="Proteomes" id="UP000053797">
    <property type="component" value="Unassembled WGS sequence"/>
</dbReference>
<dbReference type="NCBIfam" id="NF011405">
    <property type="entry name" value="PRK14830.1"/>
    <property type="match status" value="1"/>
</dbReference>
<proteinExistence type="inferred from homology"/>
<dbReference type="InterPro" id="IPR018520">
    <property type="entry name" value="UPP_synth-like_CS"/>
</dbReference>
<dbReference type="Pfam" id="PF01255">
    <property type="entry name" value="Prenyltransf"/>
    <property type="match status" value="1"/>
</dbReference>
<dbReference type="EMBL" id="LNQL01000001">
    <property type="protein sequence ID" value="KSU50668.1"/>
    <property type="molecule type" value="Genomic_DNA"/>
</dbReference>
<dbReference type="GO" id="GO:0045547">
    <property type="term" value="F:ditrans,polycis-polyprenyl diphosphate synthase [(2E,6E)-farnesyl diphosphate specific] activity"/>
    <property type="evidence" value="ECO:0007669"/>
    <property type="project" value="TreeGrafter"/>
</dbReference>
<dbReference type="FunFam" id="3.40.1180.10:FF:000001">
    <property type="entry name" value="(2E,6E)-farnesyl-diphosphate-specific ditrans,polycis-undecaprenyl-diphosphate synthase"/>
    <property type="match status" value="1"/>
</dbReference>
<dbReference type="OrthoDB" id="4191603at2"/>
<dbReference type="EC" id="2.5.1.-" evidence="2"/>
<feature type="binding site" evidence="2">
    <location>
        <position position="213"/>
    </location>
    <ligand>
        <name>Mg(2+)</name>
        <dbReference type="ChEBI" id="CHEBI:18420"/>
    </ligand>
</feature>
<comment type="caution">
    <text evidence="3">The sequence shown here is derived from an EMBL/GenBank/DDBJ whole genome shotgun (WGS) entry which is preliminary data.</text>
</comment>
<organism evidence="3 4">
    <name type="scientific">Exiguobacterium indicum</name>
    <dbReference type="NCBI Taxonomy" id="296995"/>
    <lineage>
        <taxon>Bacteria</taxon>
        <taxon>Bacillati</taxon>
        <taxon>Bacillota</taxon>
        <taxon>Bacilli</taxon>
        <taxon>Bacillales</taxon>
        <taxon>Bacillales Family XII. Incertae Sedis</taxon>
        <taxon>Exiguobacterium</taxon>
    </lineage>
</organism>